<name>A0ABU7IN48_9FLAO</name>
<protein>
    <submittedName>
        <fullName evidence="1">T9SS type B sorting domain-containing protein</fullName>
    </submittedName>
</protein>
<feature type="non-terminal residue" evidence="1">
    <location>
        <position position="76"/>
    </location>
</feature>
<accession>A0ABU7IN48</accession>
<dbReference type="RefSeq" id="WP_330072585.1">
    <property type="nucleotide sequence ID" value="NZ_JAZDDF010000146.1"/>
</dbReference>
<organism evidence="1 2">
    <name type="scientific">Maribacter flavus</name>
    <dbReference type="NCBI Taxonomy" id="1658664"/>
    <lineage>
        <taxon>Bacteria</taxon>
        <taxon>Pseudomonadati</taxon>
        <taxon>Bacteroidota</taxon>
        <taxon>Flavobacteriia</taxon>
        <taxon>Flavobacteriales</taxon>
        <taxon>Flavobacteriaceae</taxon>
        <taxon>Maribacter</taxon>
    </lineage>
</organism>
<sequence length="76" mass="9139">TEDVYLLYYPKFFTPNDDGDNDFWQIKNSAREPLNKLYIYNRYGKLIVQLNPNDFGWDGTYNGNNLPSDDYWFLLE</sequence>
<evidence type="ECO:0000313" key="2">
    <source>
        <dbReference type="Proteomes" id="UP001343698"/>
    </source>
</evidence>
<dbReference type="InterPro" id="IPR026341">
    <property type="entry name" value="T9SS_type_B"/>
</dbReference>
<evidence type="ECO:0000313" key="1">
    <source>
        <dbReference type="EMBL" id="MEE1974390.1"/>
    </source>
</evidence>
<keyword evidence="2" id="KW-1185">Reference proteome</keyword>
<comment type="caution">
    <text evidence="1">The sequence shown here is derived from an EMBL/GenBank/DDBJ whole genome shotgun (WGS) entry which is preliminary data.</text>
</comment>
<reference evidence="1 2" key="1">
    <citation type="submission" date="2024-01" db="EMBL/GenBank/DDBJ databases">
        <title>Maribacter spp. originated from different algae showed divergent polysaccharides utilization ability.</title>
        <authorList>
            <person name="Wang H."/>
            <person name="Wu Y."/>
        </authorList>
    </citation>
    <scope>NUCLEOTIDE SEQUENCE [LARGE SCALE GENOMIC DNA]</scope>
    <source>
        <strain evidence="1 2">KPT27_14</strain>
    </source>
</reference>
<dbReference type="NCBIfam" id="TIGR04131">
    <property type="entry name" value="Bac_Flav_CTERM"/>
    <property type="match status" value="1"/>
</dbReference>
<dbReference type="EMBL" id="JAZDDF010000146">
    <property type="protein sequence ID" value="MEE1974390.1"/>
    <property type="molecule type" value="Genomic_DNA"/>
</dbReference>
<gene>
    <name evidence="1" type="ORF">V1H85_18200</name>
</gene>
<dbReference type="Pfam" id="PF13585">
    <property type="entry name" value="CHU_C"/>
    <property type="match status" value="1"/>
</dbReference>
<dbReference type="Proteomes" id="UP001343698">
    <property type="component" value="Unassembled WGS sequence"/>
</dbReference>
<feature type="non-terminal residue" evidence="1">
    <location>
        <position position="1"/>
    </location>
</feature>
<proteinExistence type="predicted"/>